<reference evidence="3 4" key="1">
    <citation type="submission" date="2024-04" db="EMBL/GenBank/DDBJ databases">
        <title>Tritrichomonas musculus Genome.</title>
        <authorList>
            <person name="Alves-Ferreira E."/>
            <person name="Grigg M."/>
            <person name="Lorenzi H."/>
            <person name="Galac M."/>
        </authorList>
    </citation>
    <scope>NUCLEOTIDE SEQUENCE [LARGE SCALE GENOMIC DNA]</scope>
    <source>
        <strain evidence="3 4">EAF2021</strain>
    </source>
</reference>
<protein>
    <recommendedName>
        <fullName evidence="2">Glycosyltransferase 2-like domain-containing protein</fullName>
    </recommendedName>
</protein>
<comment type="caution">
    <text evidence="3">The sequence shown here is derived from an EMBL/GenBank/DDBJ whole genome shotgun (WGS) entry which is preliminary data.</text>
</comment>
<evidence type="ECO:0000256" key="1">
    <source>
        <dbReference type="ARBA" id="ARBA00003301"/>
    </source>
</evidence>
<organism evidence="3 4">
    <name type="scientific">Tritrichomonas musculus</name>
    <dbReference type="NCBI Taxonomy" id="1915356"/>
    <lineage>
        <taxon>Eukaryota</taxon>
        <taxon>Metamonada</taxon>
        <taxon>Parabasalia</taxon>
        <taxon>Tritrichomonadida</taxon>
        <taxon>Tritrichomonadidae</taxon>
        <taxon>Tritrichomonas</taxon>
    </lineage>
</organism>
<dbReference type="SUPFAM" id="SSF53448">
    <property type="entry name" value="Nucleotide-diphospho-sugar transferases"/>
    <property type="match status" value="1"/>
</dbReference>
<proteinExistence type="predicted"/>
<keyword evidence="4" id="KW-1185">Reference proteome</keyword>
<dbReference type="Pfam" id="PF00535">
    <property type="entry name" value="Glycos_transf_2"/>
    <property type="match status" value="1"/>
</dbReference>
<dbReference type="EMBL" id="JAPFFF010000042">
    <property type="protein sequence ID" value="KAK8841188.1"/>
    <property type="molecule type" value="Genomic_DNA"/>
</dbReference>
<dbReference type="InterPro" id="IPR029044">
    <property type="entry name" value="Nucleotide-diphossugar_trans"/>
</dbReference>
<accession>A0ABR2H5S8</accession>
<feature type="domain" description="Glycosyltransferase 2-like" evidence="2">
    <location>
        <begin position="30"/>
        <end position="81"/>
    </location>
</feature>
<sequence>MSQTEPSGAFKALDPTTSPNFVCYDIAATVATRNEELLIEDSISSIAPYVGEVIIIDHGSTDSTPQIIQKLMKKFPNIHGYRILWYPLPRIDGDIDHVFPWKLEGDNAEQRLFKRGYFLKRQTDKYPDTNIATIPNQKNKMAKGVYMLHAGSFKYAERLYFRGSMTPYSIYKNIEFSKSRKPLTYWEWEYERLNKGKNSSNADIEKFRKDQIKKFCDENISPFVDFDFKRWGPHPPYLKNLSFFKKFRLEYVKTDDKGRKLYRRIMPGCYDK</sequence>
<name>A0ABR2H5S8_9EUKA</name>
<evidence type="ECO:0000313" key="3">
    <source>
        <dbReference type="EMBL" id="KAK8841188.1"/>
    </source>
</evidence>
<dbReference type="InterPro" id="IPR001173">
    <property type="entry name" value="Glyco_trans_2-like"/>
</dbReference>
<evidence type="ECO:0000313" key="4">
    <source>
        <dbReference type="Proteomes" id="UP001470230"/>
    </source>
</evidence>
<dbReference type="Proteomes" id="UP001470230">
    <property type="component" value="Unassembled WGS sequence"/>
</dbReference>
<gene>
    <name evidence="3" type="ORF">M9Y10_027388</name>
</gene>
<evidence type="ECO:0000259" key="2">
    <source>
        <dbReference type="Pfam" id="PF00535"/>
    </source>
</evidence>
<comment type="function">
    <text evidence="1">Dolichyl-phosphate beta-glucosyltransferase involved in the glycosylation of glycoproteins through the synthesis of dolichyl beta-D-glucosyl phosphate which serves as a sugar donor for transfer of three glucose residues to the Man-9-GlcNAc-2-PP-dolichol precursor to N-glycans.</text>
</comment>
<dbReference type="Gene3D" id="3.90.550.10">
    <property type="entry name" value="Spore Coat Polysaccharide Biosynthesis Protein SpsA, Chain A"/>
    <property type="match status" value="1"/>
</dbReference>